<dbReference type="OrthoDB" id="2499604at2759"/>
<feature type="transmembrane region" description="Helical" evidence="6">
    <location>
        <begin position="554"/>
        <end position="573"/>
    </location>
</feature>
<organism evidence="7 8">
    <name type="scientific">Mollisia scopiformis</name>
    <name type="common">Conifer needle endophyte fungus</name>
    <name type="synonym">Phialocephala scopiformis</name>
    <dbReference type="NCBI Taxonomy" id="149040"/>
    <lineage>
        <taxon>Eukaryota</taxon>
        <taxon>Fungi</taxon>
        <taxon>Dikarya</taxon>
        <taxon>Ascomycota</taxon>
        <taxon>Pezizomycotina</taxon>
        <taxon>Leotiomycetes</taxon>
        <taxon>Helotiales</taxon>
        <taxon>Mollisiaceae</taxon>
        <taxon>Mollisia</taxon>
    </lineage>
</organism>
<dbReference type="Proteomes" id="UP000070700">
    <property type="component" value="Unassembled WGS sequence"/>
</dbReference>
<dbReference type="RefSeq" id="XP_018077952.1">
    <property type="nucleotide sequence ID" value="XM_018205675.1"/>
</dbReference>
<evidence type="ECO:0000313" key="8">
    <source>
        <dbReference type="Proteomes" id="UP000070700"/>
    </source>
</evidence>
<sequence length="579" mass="62718">MAIFSTPTSFRLNAIVAGNEAAPSIATRSFKLFSNIAARGNGHDSHPPLGHLILLVFEAVMEVVCVSLPGYIVARQGMFDADNQKFVANLNVALFTPCLIFTKLASQLTADKLLELAVIPVIFVIQTMVSYLVSIGVSRAFGFGKRPANFVTAMGVFGNSNSLPISLVISLSQTISGLHWDNIPGDNDDEVAARGILYLLIFQQLGQLVRWSWGYHVLLAPPEKYENESDGTDIEGGRYRDNPELIPGLDGEQGEYERVNGNGAASSNSFESGGRTPITSAQYAGSVDSDEEEPRKIPDLLPTPANGNVFPSDRSNGNITSFPSIRTPSAADEWDIPEGYKGIIPMIKLKTRRGVRFVSQKVERTSQKAFHSLPSPCQTVLSKITAALGRFFAGLWEFMNPPLWAMLIAIVVASIPKLQHLFFADGSFIANSVTRAVIQSGGVAVPLILVVLGANLARNTLPQESLDENSEENQIGTKLLVASLISRMLLPTLIMAPLLALIAKYVPVSIVDDPIFVIVCFLLTGAPSALQLAQICQINGVYEGVMSKLLFQSYVIWILPSTLILVMCALEVVEWAQAV</sequence>
<feature type="transmembrane region" description="Helical" evidence="6">
    <location>
        <begin position="403"/>
        <end position="424"/>
    </location>
</feature>
<dbReference type="FunCoup" id="A0A194XV61">
    <property type="interactions" value="311"/>
</dbReference>
<evidence type="ECO:0000256" key="1">
    <source>
        <dbReference type="ARBA" id="ARBA00004141"/>
    </source>
</evidence>
<keyword evidence="8" id="KW-1185">Reference proteome</keyword>
<keyword evidence="3 6" id="KW-1133">Transmembrane helix</keyword>
<feature type="transmembrane region" description="Helical" evidence="6">
    <location>
        <begin position="52"/>
        <end position="74"/>
    </location>
</feature>
<gene>
    <name evidence="7" type="ORF">LY89DRAFT_186741</name>
</gene>
<dbReference type="GO" id="GO:0005783">
    <property type="term" value="C:endoplasmic reticulum"/>
    <property type="evidence" value="ECO:0007669"/>
    <property type="project" value="TreeGrafter"/>
</dbReference>
<dbReference type="STRING" id="149040.A0A194XV61"/>
<keyword evidence="2 6" id="KW-0812">Transmembrane</keyword>
<reference evidence="7 8" key="1">
    <citation type="submission" date="2015-10" db="EMBL/GenBank/DDBJ databases">
        <title>Full genome of DAOMC 229536 Phialocephala scopiformis, a fungal endophyte of spruce producing the potent anti-insectan compound rugulosin.</title>
        <authorList>
            <consortium name="DOE Joint Genome Institute"/>
            <person name="Walker A.K."/>
            <person name="Frasz S.L."/>
            <person name="Seifert K.A."/>
            <person name="Miller J.D."/>
            <person name="Mondo S.J."/>
            <person name="Labutti K."/>
            <person name="Lipzen A."/>
            <person name="Dockter R."/>
            <person name="Kennedy M."/>
            <person name="Grigoriev I.V."/>
            <person name="Spatafora J.W."/>
        </authorList>
    </citation>
    <scope>NUCLEOTIDE SEQUENCE [LARGE SCALE GENOMIC DNA]</scope>
    <source>
        <strain evidence="7 8">CBS 120377</strain>
    </source>
</reference>
<evidence type="ECO:0000256" key="6">
    <source>
        <dbReference type="SAM" id="Phobius"/>
    </source>
</evidence>
<feature type="transmembrane region" description="Helical" evidence="6">
    <location>
        <begin position="515"/>
        <end position="533"/>
    </location>
</feature>
<feature type="transmembrane region" description="Helical" evidence="6">
    <location>
        <begin position="117"/>
        <end position="137"/>
    </location>
</feature>
<dbReference type="InterPro" id="IPR004776">
    <property type="entry name" value="Mem_transp_PIN-like"/>
</dbReference>
<name>A0A194XV61_MOLSC</name>
<dbReference type="Pfam" id="PF03547">
    <property type="entry name" value="Mem_trans"/>
    <property type="match status" value="1"/>
</dbReference>
<dbReference type="AlphaFoldDB" id="A0A194XV61"/>
<dbReference type="GO" id="GO:0016020">
    <property type="term" value="C:membrane"/>
    <property type="evidence" value="ECO:0007669"/>
    <property type="project" value="UniProtKB-SubCell"/>
</dbReference>
<feature type="compositionally biased region" description="Polar residues" evidence="5">
    <location>
        <begin position="313"/>
        <end position="324"/>
    </location>
</feature>
<dbReference type="KEGG" id="psco:LY89DRAFT_186741"/>
<proteinExistence type="predicted"/>
<evidence type="ECO:0000313" key="7">
    <source>
        <dbReference type="EMBL" id="KUJ23597.1"/>
    </source>
</evidence>
<dbReference type="GO" id="GO:0055085">
    <property type="term" value="P:transmembrane transport"/>
    <property type="evidence" value="ECO:0007669"/>
    <property type="project" value="InterPro"/>
</dbReference>
<evidence type="ECO:0000256" key="5">
    <source>
        <dbReference type="SAM" id="MobiDB-lite"/>
    </source>
</evidence>
<dbReference type="InParanoid" id="A0A194XV61"/>
<evidence type="ECO:0000256" key="3">
    <source>
        <dbReference type="ARBA" id="ARBA00022989"/>
    </source>
</evidence>
<feature type="transmembrane region" description="Helical" evidence="6">
    <location>
        <begin position="86"/>
        <end position="105"/>
    </location>
</feature>
<feature type="transmembrane region" description="Helical" evidence="6">
    <location>
        <begin position="479"/>
        <end position="503"/>
    </location>
</feature>
<keyword evidence="4 6" id="KW-0472">Membrane</keyword>
<comment type="subcellular location">
    <subcellularLocation>
        <location evidence="1">Membrane</location>
        <topology evidence="1">Multi-pass membrane protein</topology>
    </subcellularLocation>
</comment>
<accession>A0A194XV61</accession>
<feature type="compositionally biased region" description="Polar residues" evidence="5">
    <location>
        <begin position="263"/>
        <end position="283"/>
    </location>
</feature>
<evidence type="ECO:0000256" key="2">
    <source>
        <dbReference type="ARBA" id="ARBA00022692"/>
    </source>
</evidence>
<dbReference type="EMBL" id="KQ947405">
    <property type="protein sequence ID" value="KUJ23597.1"/>
    <property type="molecule type" value="Genomic_DNA"/>
</dbReference>
<feature type="region of interest" description="Disordered" evidence="5">
    <location>
        <begin position="225"/>
        <end position="324"/>
    </location>
</feature>
<dbReference type="GeneID" id="28815401"/>
<dbReference type="PANTHER" id="PTHR31794:SF2">
    <property type="entry name" value="AUXIN EFFLUX TRANSPORTER FAMILY PROTEIN (EUROFUNG)"/>
    <property type="match status" value="1"/>
</dbReference>
<protein>
    <submittedName>
        <fullName evidence="7">Auxin efflux carrier</fullName>
    </submittedName>
</protein>
<dbReference type="PANTHER" id="PTHR31794">
    <property type="entry name" value="AUXIN EFFLUX TRANSPORTER FAMILY PROTEIN (EUROFUNG)"/>
    <property type="match status" value="1"/>
</dbReference>
<feature type="transmembrane region" description="Helical" evidence="6">
    <location>
        <begin position="436"/>
        <end position="458"/>
    </location>
</feature>
<evidence type="ECO:0000256" key="4">
    <source>
        <dbReference type="ARBA" id="ARBA00023136"/>
    </source>
</evidence>